<dbReference type="CDD" id="cd07438">
    <property type="entry name" value="PHP_HisPPase_AMP"/>
    <property type="match status" value="1"/>
</dbReference>
<dbReference type="Proteomes" id="UP000000602">
    <property type="component" value="Chromosome"/>
</dbReference>
<reference evidence="3" key="1">
    <citation type="journal article" date="2004" name="Environ. Microbiol.">
        <title>The genome of Desulfotalea psychrophila, a sulfate-reducing bacterium from permanently cold Arctic sediments.</title>
        <authorList>
            <person name="Rabus R."/>
            <person name="Ruepp A."/>
            <person name="Frickey T."/>
            <person name="Rattei T."/>
            <person name="Fartmann B."/>
            <person name="Stark M."/>
            <person name="Bauer M."/>
            <person name="Zibat A."/>
            <person name="Lombardot T."/>
            <person name="Becker I."/>
            <person name="Amann J."/>
            <person name="Gellner K."/>
            <person name="Teeling H."/>
            <person name="Leuschner W.D."/>
            <person name="Gloeckner F.-O."/>
            <person name="Lupas A.N."/>
            <person name="Amann R."/>
            <person name="Klenk H.-P."/>
        </authorList>
    </citation>
    <scope>NUCLEOTIDE SEQUENCE [LARGE SCALE GENOMIC DNA]</scope>
    <source>
        <strain evidence="3">DSM 12343 / LSv54</strain>
    </source>
</reference>
<organism evidence="2 3">
    <name type="scientific">Desulfotalea psychrophila (strain LSv54 / DSM 12343)</name>
    <dbReference type="NCBI Taxonomy" id="177439"/>
    <lineage>
        <taxon>Bacteria</taxon>
        <taxon>Pseudomonadati</taxon>
        <taxon>Thermodesulfobacteriota</taxon>
        <taxon>Desulfobulbia</taxon>
        <taxon>Desulfobulbales</taxon>
        <taxon>Desulfocapsaceae</taxon>
        <taxon>Desulfotalea</taxon>
    </lineage>
</organism>
<dbReference type="PANTHER" id="PTHR42924:SF3">
    <property type="entry name" value="POLYMERASE_HISTIDINOL PHOSPHATASE N-TERMINAL DOMAIN-CONTAINING PROTEIN"/>
    <property type="match status" value="1"/>
</dbReference>
<keyword evidence="3" id="KW-1185">Reference proteome</keyword>
<dbReference type="GO" id="GO:0035312">
    <property type="term" value="F:5'-3' DNA exonuclease activity"/>
    <property type="evidence" value="ECO:0007669"/>
    <property type="project" value="TreeGrafter"/>
</dbReference>
<dbReference type="OrthoDB" id="9804333at2"/>
<name>Q6AL10_DESPS</name>
<accession>Q6AL10</accession>
<dbReference type="InterPro" id="IPR016195">
    <property type="entry name" value="Pol/histidinol_Pase-like"/>
</dbReference>
<dbReference type="SMART" id="SM00481">
    <property type="entry name" value="POLIIIAc"/>
    <property type="match status" value="1"/>
</dbReference>
<feature type="domain" description="Polymerase/histidinol phosphatase N-terminal" evidence="1">
    <location>
        <begin position="3"/>
        <end position="68"/>
    </location>
</feature>
<dbReference type="InterPro" id="IPR004013">
    <property type="entry name" value="PHP_dom"/>
</dbReference>
<dbReference type="RefSeq" id="WP_011189477.1">
    <property type="nucleotide sequence ID" value="NC_006138.1"/>
</dbReference>
<dbReference type="KEGG" id="dps:DP2236"/>
<dbReference type="Gene3D" id="1.10.150.650">
    <property type="match status" value="1"/>
</dbReference>
<dbReference type="STRING" id="177439.DP2236"/>
<evidence type="ECO:0000313" key="2">
    <source>
        <dbReference type="EMBL" id="CAG36965.1"/>
    </source>
</evidence>
<dbReference type="PANTHER" id="PTHR42924">
    <property type="entry name" value="EXONUCLEASE"/>
    <property type="match status" value="1"/>
</dbReference>
<dbReference type="GO" id="GO:0004534">
    <property type="term" value="F:5'-3' RNA exonuclease activity"/>
    <property type="evidence" value="ECO:0007669"/>
    <property type="project" value="TreeGrafter"/>
</dbReference>
<dbReference type="eggNOG" id="COG0613">
    <property type="taxonomic scope" value="Bacteria"/>
</dbReference>
<dbReference type="SUPFAM" id="SSF89550">
    <property type="entry name" value="PHP domain-like"/>
    <property type="match status" value="1"/>
</dbReference>
<dbReference type="InterPro" id="IPR052018">
    <property type="entry name" value="PHP_domain"/>
</dbReference>
<evidence type="ECO:0000259" key="1">
    <source>
        <dbReference type="SMART" id="SM00481"/>
    </source>
</evidence>
<dbReference type="AlphaFoldDB" id="Q6AL10"/>
<protein>
    <recommendedName>
        <fullName evidence="1">Polymerase/histidinol phosphatase N-terminal domain-containing protein</fullName>
    </recommendedName>
</protein>
<dbReference type="Gene3D" id="3.20.20.140">
    <property type="entry name" value="Metal-dependent hydrolases"/>
    <property type="match status" value="1"/>
</dbReference>
<dbReference type="Pfam" id="PF02811">
    <property type="entry name" value="PHP"/>
    <property type="match status" value="1"/>
</dbReference>
<dbReference type="EMBL" id="CR522870">
    <property type="protein sequence ID" value="CAG36965.1"/>
    <property type="molecule type" value="Genomic_DNA"/>
</dbReference>
<evidence type="ECO:0000313" key="3">
    <source>
        <dbReference type="Proteomes" id="UP000000602"/>
    </source>
</evidence>
<dbReference type="HOGENOM" id="CLU_067347_1_0_7"/>
<proteinExistence type="predicted"/>
<sequence>MSIDLHVHSSFSDGSMTPTELVELAKRKGLHALSITDHDNILSVSEALCAGKQYGLTVFSGVELSLVYNGMDIHLLSYLFDQNNFELQTFLAEIQESRATRNGLIIKSLLSLGVKITAEEERCFLENRQLGRPHIAKLLVRKAVVKNMKEAFALYLTPGKPAYVPRKTVPIQRAIDVLHRAGGVTVLAHPFNMNRGDRDLFEVIGELGELGVDGVEAYYPTHSRKRRDQLLGCARENNLICTGGSDYHGNFRAGTQLAGGKNVCVPEELLTTLYLRKERYSPVQDENKI</sequence>
<gene>
    <name evidence="2" type="ordered locus">DP2236</name>
</gene>
<dbReference type="InterPro" id="IPR003141">
    <property type="entry name" value="Pol/His_phosphatase_N"/>
</dbReference>